<gene>
    <name evidence="2" type="ORF">UFOVP45_125</name>
</gene>
<reference evidence="2" key="1">
    <citation type="submission" date="2020-04" db="EMBL/GenBank/DDBJ databases">
        <authorList>
            <person name="Chiriac C."/>
            <person name="Salcher M."/>
            <person name="Ghai R."/>
            <person name="Kavagutti S V."/>
        </authorList>
    </citation>
    <scope>NUCLEOTIDE SEQUENCE</scope>
</reference>
<protein>
    <submittedName>
        <fullName evidence="2">Uncharacterized protein</fullName>
    </submittedName>
</protein>
<accession>A0A6J5KNR2</accession>
<proteinExistence type="predicted"/>
<name>A0A6J5KNR2_9CAUD</name>
<feature type="region of interest" description="Disordered" evidence="1">
    <location>
        <begin position="41"/>
        <end position="60"/>
    </location>
</feature>
<dbReference type="EMBL" id="LR796175">
    <property type="protein sequence ID" value="CAB4124054.1"/>
    <property type="molecule type" value="Genomic_DNA"/>
</dbReference>
<organism evidence="2">
    <name type="scientific">uncultured Caudovirales phage</name>
    <dbReference type="NCBI Taxonomy" id="2100421"/>
    <lineage>
        <taxon>Viruses</taxon>
        <taxon>Duplodnaviria</taxon>
        <taxon>Heunggongvirae</taxon>
        <taxon>Uroviricota</taxon>
        <taxon>Caudoviricetes</taxon>
        <taxon>Peduoviridae</taxon>
        <taxon>Maltschvirus</taxon>
        <taxon>Maltschvirus maltsch</taxon>
    </lineage>
</organism>
<evidence type="ECO:0000256" key="1">
    <source>
        <dbReference type="SAM" id="MobiDB-lite"/>
    </source>
</evidence>
<sequence length="129" mass="14994">MHPDNIGQQFGTSEYFRKVAEGTHPPAMFATAREIFKHTYPGDLDAPYSSSNSQGDTEDHWYEDEDHMWDHKYHDKPGLTKDLKANGYDWSKNEEPVTLRDDTLQNGHHRIAALTKHRPDEFLPINTER</sequence>
<evidence type="ECO:0000313" key="2">
    <source>
        <dbReference type="EMBL" id="CAB4124054.1"/>
    </source>
</evidence>